<dbReference type="Pfam" id="PF11734">
    <property type="entry name" value="TilS_C"/>
    <property type="match status" value="1"/>
</dbReference>
<gene>
    <name evidence="8" type="primary">tilS</name>
    <name evidence="10" type="ORF">Lmac_0192</name>
</gene>
<dbReference type="GO" id="GO:0005524">
    <property type="term" value="F:ATP binding"/>
    <property type="evidence" value="ECO:0007669"/>
    <property type="project" value="UniProtKB-UniRule"/>
</dbReference>
<dbReference type="SUPFAM" id="SSF52402">
    <property type="entry name" value="Adenine nucleotide alpha hydrolases-like"/>
    <property type="match status" value="1"/>
</dbReference>
<comment type="caution">
    <text evidence="10">The sequence shown here is derived from an EMBL/GenBank/DDBJ whole genome shotgun (WGS) entry which is preliminary data.</text>
</comment>
<dbReference type="EMBL" id="LNYL01000005">
    <property type="protein sequence ID" value="KTD31444.1"/>
    <property type="molecule type" value="Genomic_DNA"/>
</dbReference>
<dbReference type="InterPro" id="IPR012796">
    <property type="entry name" value="Lysidine-tRNA-synth_C"/>
</dbReference>
<dbReference type="EC" id="6.3.4.19" evidence="8"/>
<dbReference type="InterPro" id="IPR015262">
    <property type="entry name" value="tRNA_Ile_lys_synt_subst-bd"/>
</dbReference>
<protein>
    <recommendedName>
        <fullName evidence="8">tRNA(Ile)-lysidine synthase</fullName>
        <ecNumber evidence="8">6.3.4.19</ecNumber>
    </recommendedName>
    <alternativeName>
        <fullName evidence="8">tRNA(Ile)-2-lysyl-cytidine synthase</fullName>
    </alternativeName>
    <alternativeName>
        <fullName evidence="8">tRNA(Ile)-lysidine synthetase</fullName>
    </alternativeName>
</protein>
<keyword evidence="5 8" id="KW-0547">Nucleotide-binding</keyword>
<reference evidence="10 11" key="1">
    <citation type="submission" date="2015-11" db="EMBL/GenBank/DDBJ databases">
        <title>Genomic analysis of 38 Legionella species identifies large and diverse effector repertoires.</title>
        <authorList>
            <person name="Burstein D."/>
            <person name="Amaro F."/>
            <person name="Zusman T."/>
            <person name="Lifshitz Z."/>
            <person name="Cohen O."/>
            <person name="Gilbert J.A."/>
            <person name="Pupko T."/>
            <person name="Shuman H.A."/>
            <person name="Segal G."/>
        </authorList>
    </citation>
    <scope>NUCLEOTIDE SEQUENCE [LARGE SCALE GENOMIC DNA]</scope>
    <source>
        <strain evidence="10 11">PX-1-G2-E2</strain>
    </source>
</reference>
<sequence>MTRSLLDTEWLKRLSLYQRLFIGFSGGLDSTVLLHNLITHSSFANKLTAVHINHGLSPNALAWQNHCQQFCSEYKIHFVVEQVEFERQANIEEEARKARYQAFALLLEDKDGLVLGHHLDDQAETLLLQLFRGTGIEGLAAMAPVKKLAQGELLRPLLHHSRQTLEEYAQFYKLKWVDDESNRDISFTRNYLRHQVLPLLRQRWPTMVNNLARTAQHCQQAQANLDDLARIDCPTLNQPSKTLPVTPLLVLNHHRLSNVLRLWLKSNQVQLPSTSTFNRVIKEVIHAKEDAKPLVAWRDVCIRRYQQMLYIIKNESRTCFQAKNWGSFPNPLIIEGLGKIETKKGNKGLVLPEQAQIEIRFRQGGESFHWHGQTKPLKKLFQEWQIPPWKRDSIPLLYVNSHLAAVIGHAIADCFYKEDPCNAYQLFFSPSQ</sequence>
<dbReference type="Pfam" id="PF09179">
    <property type="entry name" value="TilS"/>
    <property type="match status" value="1"/>
</dbReference>
<dbReference type="STRING" id="466.Lmac_0192"/>
<evidence type="ECO:0000256" key="8">
    <source>
        <dbReference type="HAMAP-Rule" id="MF_01161"/>
    </source>
</evidence>
<comment type="function">
    <text evidence="8">Ligates lysine onto the cytidine present at position 34 of the AUA codon-specific tRNA(Ile) that contains the anticodon CAU, in an ATP-dependent manner. Cytidine is converted to lysidine, thus changing the amino acid specificity of the tRNA from methionine to isoleucine.</text>
</comment>
<accession>A0A0W0WGG0</accession>
<evidence type="ECO:0000256" key="6">
    <source>
        <dbReference type="ARBA" id="ARBA00022840"/>
    </source>
</evidence>
<evidence type="ECO:0000256" key="3">
    <source>
        <dbReference type="ARBA" id="ARBA00022598"/>
    </source>
</evidence>
<dbReference type="InterPro" id="IPR014729">
    <property type="entry name" value="Rossmann-like_a/b/a_fold"/>
</dbReference>
<evidence type="ECO:0000313" key="10">
    <source>
        <dbReference type="EMBL" id="KTD31444.1"/>
    </source>
</evidence>
<dbReference type="PANTHER" id="PTHR43033">
    <property type="entry name" value="TRNA(ILE)-LYSIDINE SYNTHASE-RELATED"/>
    <property type="match status" value="1"/>
</dbReference>
<name>A0A0W0WGG0_9GAMM</name>
<dbReference type="HAMAP" id="MF_01161">
    <property type="entry name" value="tRNA_Ile_lys_synt"/>
    <property type="match status" value="1"/>
</dbReference>
<evidence type="ECO:0000256" key="1">
    <source>
        <dbReference type="ARBA" id="ARBA00004496"/>
    </source>
</evidence>
<dbReference type="Pfam" id="PF01171">
    <property type="entry name" value="ATP_bind_3"/>
    <property type="match status" value="1"/>
</dbReference>
<comment type="subcellular location">
    <subcellularLocation>
        <location evidence="1 8">Cytoplasm</location>
    </subcellularLocation>
</comment>
<keyword evidence="6 8" id="KW-0067">ATP-binding</keyword>
<evidence type="ECO:0000256" key="2">
    <source>
        <dbReference type="ARBA" id="ARBA00022490"/>
    </source>
</evidence>
<evidence type="ECO:0000256" key="5">
    <source>
        <dbReference type="ARBA" id="ARBA00022741"/>
    </source>
</evidence>
<keyword evidence="11" id="KW-1185">Reference proteome</keyword>
<comment type="catalytic activity">
    <reaction evidence="7 8">
        <text>cytidine(34) in tRNA(Ile2) + L-lysine + ATP = lysidine(34) in tRNA(Ile2) + AMP + diphosphate + H(+)</text>
        <dbReference type="Rhea" id="RHEA:43744"/>
        <dbReference type="Rhea" id="RHEA-COMP:10625"/>
        <dbReference type="Rhea" id="RHEA-COMP:10670"/>
        <dbReference type="ChEBI" id="CHEBI:15378"/>
        <dbReference type="ChEBI" id="CHEBI:30616"/>
        <dbReference type="ChEBI" id="CHEBI:32551"/>
        <dbReference type="ChEBI" id="CHEBI:33019"/>
        <dbReference type="ChEBI" id="CHEBI:82748"/>
        <dbReference type="ChEBI" id="CHEBI:83665"/>
        <dbReference type="ChEBI" id="CHEBI:456215"/>
        <dbReference type="EC" id="6.3.4.19"/>
    </reaction>
</comment>
<dbReference type="InterPro" id="IPR011063">
    <property type="entry name" value="TilS/TtcA_N"/>
</dbReference>
<evidence type="ECO:0000256" key="4">
    <source>
        <dbReference type="ARBA" id="ARBA00022694"/>
    </source>
</evidence>
<dbReference type="Gene3D" id="3.40.50.620">
    <property type="entry name" value="HUPs"/>
    <property type="match status" value="1"/>
</dbReference>
<evidence type="ECO:0000256" key="7">
    <source>
        <dbReference type="ARBA" id="ARBA00048539"/>
    </source>
</evidence>
<dbReference type="PATRIC" id="fig|466.6.peg.207"/>
<organism evidence="10 11">
    <name type="scientific">Legionella maceachernii</name>
    <dbReference type="NCBI Taxonomy" id="466"/>
    <lineage>
        <taxon>Bacteria</taxon>
        <taxon>Pseudomonadati</taxon>
        <taxon>Pseudomonadota</taxon>
        <taxon>Gammaproteobacteria</taxon>
        <taxon>Legionellales</taxon>
        <taxon>Legionellaceae</taxon>
        <taxon>Legionella</taxon>
    </lineage>
</organism>
<dbReference type="InterPro" id="IPR012795">
    <property type="entry name" value="tRNA_Ile_lys_synt_N"/>
</dbReference>
<feature type="domain" description="Lysidine-tRNA(Ile) synthetase C-terminal" evidence="9">
    <location>
        <begin position="357"/>
        <end position="428"/>
    </location>
</feature>
<dbReference type="SMART" id="SM00977">
    <property type="entry name" value="TilS_C"/>
    <property type="match status" value="1"/>
</dbReference>
<comment type="domain">
    <text evidence="8">The N-terminal region contains the highly conserved SGGXDS motif, predicted to be a P-loop motif involved in ATP binding.</text>
</comment>
<dbReference type="OrthoDB" id="9807403at2"/>
<dbReference type="SUPFAM" id="SSF82829">
    <property type="entry name" value="MesJ substrate recognition domain-like"/>
    <property type="match status" value="1"/>
</dbReference>
<keyword evidence="4 8" id="KW-0819">tRNA processing</keyword>
<dbReference type="AlphaFoldDB" id="A0A0W0WGG0"/>
<dbReference type="RefSeq" id="WP_058451031.1">
    <property type="nucleotide sequence ID" value="NZ_CAAAIB010000003.1"/>
</dbReference>
<dbReference type="GO" id="GO:0006400">
    <property type="term" value="P:tRNA modification"/>
    <property type="evidence" value="ECO:0007669"/>
    <property type="project" value="UniProtKB-UniRule"/>
</dbReference>
<dbReference type="Gene3D" id="1.20.59.20">
    <property type="match status" value="1"/>
</dbReference>
<evidence type="ECO:0000259" key="9">
    <source>
        <dbReference type="SMART" id="SM00977"/>
    </source>
</evidence>
<dbReference type="NCBIfam" id="TIGR02433">
    <property type="entry name" value="lysidine_TilS_C"/>
    <property type="match status" value="1"/>
</dbReference>
<dbReference type="PANTHER" id="PTHR43033:SF1">
    <property type="entry name" value="TRNA(ILE)-LYSIDINE SYNTHASE-RELATED"/>
    <property type="match status" value="1"/>
</dbReference>
<dbReference type="CDD" id="cd01992">
    <property type="entry name" value="TilS_N"/>
    <property type="match status" value="1"/>
</dbReference>
<keyword evidence="2 8" id="KW-0963">Cytoplasm</keyword>
<dbReference type="SUPFAM" id="SSF56037">
    <property type="entry name" value="PheT/TilS domain"/>
    <property type="match status" value="1"/>
</dbReference>
<dbReference type="GO" id="GO:0005737">
    <property type="term" value="C:cytoplasm"/>
    <property type="evidence" value="ECO:0007669"/>
    <property type="project" value="UniProtKB-SubCell"/>
</dbReference>
<evidence type="ECO:0000313" key="11">
    <source>
        <dbReference type="Proteomes" id="UP000054908"/>
    </source>
</evidence>
<keyword evidence="3 8" id="KW-0436">Ligase</keyword>
<dbReference type="Proteomes" id="UP000054908">
    <property type="component" value="Unassembled WGS sequence"/>
</dbReference>
<comment type="similarity">
    <text evidence="8">Belongs to the tRNA(Ile)-lysidine synthase family.</text>
</comment>
<proteinExistence type="inferred from homology"/>
<dbReference type="InterPro" id="IPR012094">
    <property type="entry name" value="tRNA_Ile_lys_synt"/>
</dbReference>
<dbReference type="GO" id="GO:0032267">
    <property type="term" value="F:tRNA(Ile)-lysidine synthase activity"/>
    <property type="evidence" value="ECO:0007669"/>
    <property type="project" value="UniProtKB-EC"/>
</dbReference>
<feature type="binding site" evidence="8">
    <location>
        <begin position="25"/>
        <end position="30"/>
    </location>
    <ligand>
        <name>ATP</name>
        <dbReference type="ChEBI" id="CHEBI:30616"/>
    </ligand>
</feature>
<dbReference type="NCBIfam" id="TIGR02432">
    <property type="entry name" value="lysidine_TilS_N"/>
    <property type="match status" value="1"/>
</dbReference>